<dbReference type="SUPFAM" id="SSF56112">
    <property type="entry name" value="Protein kinase-like (PK-like)"/>
    <property type="match status" value="1"/>
</dbReference>
<reference evidence="1 2" key="1">
    <citation type="journal article" date="2025" name="Microbiol. Resour. Announc.">
        <title>Draft genome sequences for Neonectria magnoliae and Neonectria punicea, canker pathogens of Liriodendron tulipifera and Acer saccharum in West Virginia.</title>
        <authorList>
            <person name="Petronek H.M."/>
            <person name="Kasson M.T."/>
            <person name="Metheny A.M."/>
            <person name="Stauder C.M."/>
            <person name="Lovett B."/>
            <person name="Lynch S.C."/>
            <person name="Garnas J.R."/>
            <person name="Kasson L.R."/>
            <person name="Stajich J.E."/>
        </authorList>
    </citation>
    <scope>NUCLEOTIDE SEQUENCE [LARGE SCALE GENOMIC DNA]</scope>
    <source>
        <strain evidence="1 2">NRRL 64653</strain>
    </source>
</reference>
<gene>
    <name evidence="1" type="ORF">QQX98_002016</name>
</gene>
<sequence>MTPTKNNNVELLTLLVDSNDEEESEYRFLIDGKHVKYVTVEPGALLKGRRTFAPALIPALPSFPPGDWNQGHVSKDKGSGILVFSHTKKSDLPSVKNIWHPTKIDHLELTKVDRLRQNIHKVAHPHFDRSVLVKFAEFPWQMPFLEAETTAYQWINGRGIGPKFLGHLMEDGRAFGFIMEHIDDAQTATPEDLSACRASLASLHALGIKHGDINRNNFLVRGGKANLIDFEASERCENQNELDSESHLLELSLKDTSYRGGEGQAISSENMPR</sequence>
<name>A0ABR1HKT4_9HYPO</name>
<evidence type="ECO:0000313" key="2">
    <source>
        <dbReference type="Proteomes" id="UP001498476"/>
    </source>
</evidence>
<dbReference type="InterPro" id="IPR011009">
    <property type="entry name" value="Kinase-like_dom_sf"/>
</dbReference>
<dbReference type="Gene3D" id="1.10.510.10">
    <property type="entry name" value="Transferase(Phosphotransferase) domain 1"/>
    <property type="match status" value="1"/>
</dbReference>
<organism evidence="1 2">
    <name type="scientific">Neonectria punicea</name>
    <dbReference type="NCBI Taxonomy" id="979145"/>
    <lineage>
        <taxon>Eukaryota</taxon>
        <taxon>Fungi</taxon>
        <taxon>Dikarya</taxon>
        <taxon>Ascomycota</taxon>
        <taxon>Pezizomycotina</taxon>
        <taxon>Sordariomycetes</taxon>
        <taxon>Hypocreomycetidae</taxon>
        <taxon>Hypocreales</taxon>
        <taxon>Nectriaceae</taxon>
        <taxon>Neonectria</taxon>
    </lineage>
</organism>
<accession>A0ABR1HKT4</accession>
<dbReference type="EMBL" id="JAZAVJ010000020">
    <property type="protein sequence ID" value="KAK7421800.1"/>
    <property type="molecule type" value="Genomic_DNA"/>
</dbReference>
<protein>
    <recommendedName>
        <fullName evidence="3">Protein kinase domain-containing protein</fullName>
    </recommendedName>
</protein>
<comment type="caution">
    <text evidence="1">The sequence shown here is derived from an EMBL/GenBank/DDBJ whole genome shotgun (WGS) entry which is preliminary data.</text>
</comment>
<dbReference type="Proteomes" id="UP001498476">
    <property type="component" value="Unassembled WGS sequence"/>
</dbReference>
<proteinExistence type="predicted"/>
<evidence type="ECO:0000313" key="1">
    <source>
        <dbReference type="EMBL" id="KAK7421800.1"/>
    </source>
</evidence>
<evidence type="ECO:0008006" key="3">
    <source>
        <dbReference type="Google" id="ProtNLM"/>
    </source>
</evidence>
<keyword evidence="2" id="KW-1185">Reference proteome</keyword>
<dbReference type="Pfam" id="PF06293">
    <property type="entry name" value="Kdo"/>
    <property type="match status" value="1"/>
</dbReference>